<evidence type="ECO:0000256" key="2">
    <source>
        <dbReference type="ARBA" id="ARBA00001946"/>
    </source>
</evidence>
<dbReference type="HAMAP" id="MF_00162">
    <property type="entry name" value="GSH_S"/>
    <property type="match status" value="1"/>
</dbReference>
<dbReference type="InterPro" id="IPR016185">
    <property type="entry name" value="PreATP-grasp_dom_sf"/>
</dbReference>
<evidence type="ECO:0000256" key="8">
    <source>
        <dbReference type="ARBA" id="ARBA00022842"/>
    </source>
</evidence>
<dbReference type="InterPro" id="IPR004218">
    <property type="entry name" value="GSHS_ATP-bd"/>
</dbReference>
<protein>
    <recommendedName>
        <fullName evidence="10">Glutathione synthetase</fullName>
        <ecNumber evidence="10">6.3.2.3</ecNumber>
    </recommendedName>
    <alternativeName>
        <fullName evidence="10">GSH synthetase</fullName>
        <shortName evidence="10">GSH-S</shortName>
        <shortName evidence="10">GSHase</shortName>
    </alternativeName>
    <alternativeName>
        <fullName evidence="10">Glutathione synthase</fullName>
    </alternativeName>
</protein>
<keyword evidence="8" id="KW-0460">Magnesium</keyword>
<evidence type="ECO:0000259" key="11">
    <source>
        <dbReference type="PROSITE" id="PS50975"/>
    </source>
</evidence>
<dbReference type="UniPathway" id="UPA00142">
    <property type="reaction ID" value="UER00210"/>
</dbReference>
<dbReference type="GO" id="GO:0004363">
    <property type="term" value="F:glutathione synthase activity"/>
    <property type="evidence" value="ECO:0007669"/>
    <property type="project" value="UniProtKB-UniRule"/>
</dbReference>
<evidence type="ECO:0000256" key="5">
    <source>
        <dbReference type="ARBA" id="ARBA00022723"/>
    </source>
</evidence>
<dbReference type="InterPro" id="IPR004215">
    <property type="entry name" value="GSHS_N"/>
</dbReference>
<comment type="pathway">
    <text evidence="10">Sulfur metabolism; glutathione biosynthesis; glutathione from L-cysteine and L-glutamate: step 2/2.</text>
</comment>
<keyword evidence="3 10" id="KW-0436">Ligase</keyword>
<dbReference type="Pfam" id="PF02955">
    <property type="entry name" value="GSH-S_ATP"/>
    <property type="match status" value="1"/>
</dbReference>
<evidence type="ECO:0000256" key="10">
    <source>
        <dbReference type="HAMAP-Rule" id="MF_00162"/>
    </source>
</evidence>
<dbReference type="PATRIC" id="fig|1607817.3.peg.356"/>
<dbReference type="NCBIfam" id="TIGR01380">
    <property type="entry name" value="glut_syn"/>
    <property type="match status" value="1"/>
</dbReference>
<evidence type="ECO:0000256" key="7">
    <source>
        <dbReference type="ARBA" id="ARBA00022840"/>
    </source>
</evidence>
<comment type="caution">
    <text evidence="12">The sequence shown here is derived from an EMBL/GenBank/DDBJ whole genome shotgun (WGS) entry which is preliminary data.</text>
</comment>
<dbReference type="GO" id="GO:0005524">
    <property type="term" value="F:ATP binding"/>
    <property type="evidence" value="ECO:0007669"/>
    <property type="project" value="UniProtKB-UniRule"/>
</dbReference>
<dbReference type="EMBL" id="JYHA01000058">
    <property type="protein sequence ID" value="KKB96544.1"/>
    <property type="molecule type" value="Genomic_DNA"/>
</dbReference>
<dbReference type="PROSITE" id="PS50975">
    <property type="entry name" value="ATP_GRASP"/>
    <property type="match status" value="1"/>
</dbReference>
<dbReference type="PANTHER" id="PTHR21621:SF4">
    <property type="entry name" value="GLUTATHIONE SYNTHETASE"/>
    <property type="match status" value="1"/>
</dbReference>
<proteinExistence type="inferred from homology"/>
<organism evidence="12 13">
    <name type="scientific">Candidatus Arcanibacter lacustris</name>
    <dbReference type="NCBI Taxonomy" id="1607817"/>
    <lineage>
        <taxon>Bacteria</taxon>
        <taxon>Pseudomonadati</taxon>
        <taxon>Pseudomonadota</taxon>
        <taxon>Alphaproteobacteria</taxon>
        <taxon>Rickettsiales</taxon>
        <taxon>Candidatus Arcanibacter</taxon>
    </lineage>
</organism>
<keyword evidence="13" id="KW-1185">Reference proteome</keyword>
<dbReference type="InterPro" id="IPR013815">
    <property type="entry name" value="ATP_grasp_subdomain_1"/>
</dbReference>
<comment type="similarity">
    <text evidence="10">Belongs to the prokaryotic GSH synthase family.</text>
</comment>
<gene>
    <name evidence="10 12" type="primary">gshB</name>
    <name evidence="12" type="ORF">SZ25_00359</name>
</gene>
<dbReference type="InterPro" id="IPR006284">
    <property type="entry name" value="Glut_synth_pro"/>
</dbReference>
<dbReference type="AlphaFoldDB" id="A0A0F5MPP2"/>
<sequence>MKKLKIALQMDDISSIKFDKDSTFLLGMEAQKRGYELYYYQPKDLLMQDGLVMAYMNKISLYNDRNNYFKLEPLIKEDLSSMDVILIRQDPPVDMAYLTYCHMLERLQGKNLIINDPRSLRDLPEKLFICAFPDITPPTLVTQNIEAIKDFQKQYIDIVVKPIYSYSGCDVFLIKENDENFDVIIASLIKTYNQPLIIQKFMKEVRQGEKRIFLIDGVPVAAIKKIPASNEIRSNLSAGSSVVSYKLSASDIEICSKVGEYLKKNNIIFAGIDIIEDYITEINITSPTLIPAVNKLDNICLESMIWDKIEERLSYIAPASA</sequence>
<dbReference type="Gene3D" id="3.30.470.20">
    <property type="entry name" value="ATP-grasp fold, B domain"/>
    <property type="match status" value="1"/>
</dbReference>
<accession>A0A0F5MPP2</accession>
<evidence type="ECO:0000313" key="13">
    <source>
        <dbReference type="Proteomes" id="UP000033358"/>
    </source>
</evidence>
<dbReference type="GO" id="GO:0005737">
    <property type="term" value="C:cytoplasm"/>
    <property type="evidence" value="ECO:0007669"/>
    <property type="project" value="TreeGrafter"/>
</dbReference>
<dbReference type="GO" id="GO:0046872">
    <property type="term" value="F:metal ion binding"/>
    <property type="evidence" value="ECO:0007669"/>
    <property type="project" value="UniProtKB-KW"/>
</dbReference>
<dbReference type="InterPro" id="IPR011761">
    <property type="entry name" value="ATP-grasp"/>
</dbReference>
<dbReference type="Pfam" id="PF02951">
    <property type="entry name" value="GSH-S_N"/>
    <property type="match status" value="1"/>
</dbReference>
<evidence type="ECO:0000313" key="12">
    <source>
        <dbReference type="EMBL" id="KKB96544.1"/>
    </source>
</evidence>
<dbReference type="Gene3D" id="3.40.50.20">
    <property type="match status" value="1"/>
</dbReference>
<evidence type="ECO:0000256" key="4">
    <source>
        <dbReference type="ARBA" id="ARBA00022684"/>
    </source>
</evidence>
<keyword evidence="9" id="KW-0464">Manganese</keyword>
<dbReference type="Gene3D" id="3.30.1490.20">
    <property type="entry name" value="ATP-grasp fold, A domain"/>
    <property type="match status" value="1"/>
</dbReference>
<comment type="catalytic activity">
    <reaction evidence="10">
        <text>gamma-L-glutamyl-L-cysteine + glycine + ATP = glutathione + ADP + phosphate + H(+)</text>
        <dbReference type="Rhea" id="RHEA:13557"/>
        <dbReference type="ChEBI" id="CHEBI:15378"/>
        <dbReference type="ChEBI" id="CHEBI:30616"/>
        <dbReference type="ChEBI" id="CHEBI:43474"/>
        <dbReference type="ChEBI" id="CHEBI:57305"/>
        <dbReference type="ChEBI" id="CHEBI:57925"/>
        <dbReference type="ChEBI" id="CHEBI:58173"/>
        <dbReference type="ChEBI" id="CHEBI:456216"/>
        <dbReference type="EC" id="6.3.2.3"/>
    </reaction>
</comment>
<keyword evidence="6 10" id="KW-0547">Nucleotide-binding</keyword>
<evidence type="ECO:0000256" key="1">
    <source>
        <dbReference type="ARBA" id="ARBA00001936"/>
    </source>
</evidence>
<keyword evidence="7 10" id="KW-0067">ATP-binding</keyword>
<dbReference type="Proteomes" id="UP000033358">
    <property type="component" value="Unassembled WGS sequence"/>
</dbReference>
<dbReference type="SUPFAM" id="SSF56059">
    <property type="entry name" value="Glutathione synthetase ATP-binding domain-like"/>
    <property type="match status" value="1"/>
</dbReference>
<dbReference type="EC" id="6.3.2.3" evidence="10"/>
<name>A0A0F5MPP2_9RICK</name>
<keyword evidence="5" id="KW-0479">Metal-binding</keyword>
<comment type="cofactor">
    <cofactor evidence="1">
        <name>Mn(2+)</name>
        <dbReference type="ChEBI" id="CHEBI:29035"/>
    </cofactor>
</comment>
<feature type="domain" description="ATP-grasp" evidence="11">
    <location>
        <begin position="126"/>
        <end position="310"/>
    </location>
</feature>
<dbReference type="NCBIfam" id="NF003573">
    <property type="entry name" value="PRK05246.1"/>
    <property type="match status" value="1"/>
</dbReference>
<evidence type="ECO:0000256" key="3">
    <source>
        <dbReference type="ARBA" id="ARBA00022598"/>
    </source>
</evidence>
<dbReference type="SUPFAM" id="SSF52440">
    <property type="entry name" value="PreATP-grasp domain"/>
    <property type="match status" value="1"/>
</dbReference>
<keyword evidence="4 10" id="KW-0317">Glutathione biosynthesis</keyword>
<reference evidence="12 13" key="1">
    <citation type="submission" date="2015-02" db="EMBL/GenBank/DDBJ databases">
        <title>Single cell genomics of a rare environmental alphaproteobacterium provides unique insights into Rickettsiaceae evolution.</title>
        <authorList>
            <person name="Martijn J."/>
            <person name="Schulz F."/>
            <person name="Zaremba-Niedzwiedzka K."/>
            <person name="Viklund J."/>
            <person name="Stepanauskas R."/>
            <person name="Andersson S.G.E."/>
            <person name="Horn M."/>
            <person name="Guy L."/>
            <person name="Ettema T.J.G."/>
        </authorList>
    </citation>
    <scope>NUCLEOTIDE SEQUENCE [LARGE SCALE GENOMIC DNA]</scope>
    <source>
        <strain evidence="12 13">SCGC AAA041-L04</strain>
    </source>
</reference>
<evidence type="ECO:0000256" key="6">
    <source>
        <dbReference type="ARBA" id="ARBA00022741"/>
    </source>
</evidence>
<evidence type="ECO:0000256" key="9">
    <source>
        <dbReference type="ARBA" id="ARBA00023211"/>
    </source>
</evidence>
<dbReference type="PANTHER" id="PTHR21621">
    <property type="entry name" value="RIBOSOMAL PROTEIN S6 MODIFICATION PROTEIN"/>
    <property type="match status" value="1"/>
</dbReference>
<comment type="cofactor">
    <cofactor evidence="2">
        <name>Mg(2+)</name>
        <dbReference type="ChEBI" id="CHEBI:18420"/>
    </cofactor>
</comment>